<feature type="region of interest" description="Disordered" evidence="2">
    <location>
        <begin position="227"/>
        <end position="317"/>
    </location>
</feature>
<evidence type="ECO:0000256" key="1">
    <source>
        <dbReference type="RuleBase" id="RU368018"/>
    </source>
</evidence>
<protein>
    <recommendedName>
        <fullName evidence="1">Non-structural maintenance of chromosomes element 1 homolog</fullName>
        <ecNumber evidence="1">2.3.2.27</ecNumber>
    </recommendedName>
</protein>
<dbReference type="EMBL" id="HBGI01004384">
    <property type="protein sequence ID" value="CAD9241087.1"/>
    <property type="molecule type" value="Transcribed_RNA"/>
</dbReference>
<dbReference type="GO" id="GO:0005634">
    <property type="term" value="C:nucleus"/>
    <property type="evidence" value="ECO:0007669"/>
    <property type="project" value="UniProtKB-SubCell"/>
</dbReference>
<feature type="compositionally biased region" description="Basic residues" evidence="2">
    <location>
        <begin position="308"/>
        <end position="317"/>
    </location>
</feature>
<keyword evidence="1" id="KW-0863">Zinc-finger</keyword>
<dbReference type="AlphaFoldDB" id="A0A7S1XJK6"/>
<dbReference type="PANTHER" id="PTHR20973">
    <property type="entry name" value="NON-SMC ELEMENT 1-RELATED"/>
    <property type="match status" value="1"/>
</dbReference>
<keyword evidence="1" id="KW-0479">Metal-binding</keyword>
<dbReference type="GO" id="GO:0000724">
    <property type="term" value="P:double-strand break repair via homologous recombination"/>
    <property type="evidence" value="ECO:0007669"/>
    <property type="project" value="TreeGrafter"/>
</dbReference>
<dbReference type="GO" id="GO:0061630">
    <property type="term" value="F:ubiquitin protein ligase activity"/>
    <property type="evidence" value="ECO:0007669"/>
    <property type="project" value="UniProtKB-EC"/>
</dbReference>
<gene>
    <name evidence="3" type="ORF">EAUS1353_LOCUS2827</name>
</gene>
<dbReference type="Gene3D" id="1.10.10.10">
    <property type="entry name" value="Winged helix-like DNA-binding domain superfamily/Winged helix DNA-binding domain"/>
    <property type="match status" value="1"/>
</dbReference>
<feature type="compositionally biased region" description="Low complexity" evidence="2">
    <location>
        <begin position="260"/>
        <end position="270"/>
    </location>
</feature>
<evidence type="ECO:0000313" key="3">
    <source>
        <dbReference type="EMBL" id="CAD9241087.1"/>
    </source>
</evidence>
<keyword evidence="1" id="KW-0234">DNA repair</keyword>
<sequence>MGRRAEAVFYQALCARGCVTEEVAVELFNACVVQASVRGEPDAETQPRRSQLALVDAGGLPRKLRELNQRLEILDSEVRAMKCHVDGKTYYGVVGKGDDRLSKLTTVFSPASIALFYKIIQAAIDADSAEALDHDMNAGTGRVGGIEMSFVQELGRALEGNLSMRPSEIIESVEQLVRARWLHAARHSSQRISRVTVGVRAILEIPAVREWNNQQLMGAHTIPLHNANAADPTNAASSAPASRRGTLATASQSAQESRHSPGAAESSSAASDRDAAPATHSRQHSAAPTQHRPRGSQTDNATSAAPGAHRKRLRRLE</sequence>
<dbReference type="EC" id="2.3.2.27" evidence="1"/>
<dbReference type="PANTHER" id="PTHR20973:SF0">
    <property type="entry name" value="NON-STRUCTURAL MAINTENANCE OF CHROMOSOMES ELEMENT 1 HOMOLOG"/>
    <property type="match status" value="1"/>
</dbReference>
<proteinExistence type="inferred from homology"/>
<keyword evidence="1" id="KW-0862">Zinc</keyword>
<dbReference type="InterPro" id="IPR036388">
    <property type="entry name" value="WH-like_DNA-bd_sf"/>
</dbReference>
<dbReference type="GO" id="GO:0008270">
    <property type="term" value="F:zinc ion binding"/>
    <property type="evidence" value="ECO:0007669"/>
    <property type="project" value="UniProtKB-KW"/>
</dbReference>
<keyword evidence="1" id="KW-0833">Ubl conjugation pathway</keyword>
<comment type="subunit">
    <text evidence="1">Component of the Smc5-Smc6 complex.</text>
</comment>
<dbReference type="GO" id="GO:0030915">
    <property type="term" value="C:Smc5-Smc6 complex"/>
    <property type="evidence" value="ECO:0007669"/>
    <property type="project" value="UniProtKB-UniRule"/>
</dbReference>
<keyword evidence="1" id="KW-0808">Transferase</keyword>
<reference evidence="3" key="1">
    <citation type="submission" date="2021-01" db="EMBL/GenBank/DDBJ databases">
        <authorList>
            <person name="Corre E."/>
            <person name="Pelletier E."/>
            <person name="Niang G."/>
            <person name="Scheremetjew M."/>
            <person name="Finn R."/>
            <person name="Kale V."/>
            <person name="Holt S."/>
            <person name="Cochrane G."/>
            <person name="Meng A."/>
            <person name="Brown T."/>
            <person name="Cohen L."/>
        </authorList>
    </citation>
    <scope>NUCLEOTIDE SEQUENCE</scope>
    <source>
        <strain evidence="3">CCMP3124</strain>
    </source>
</reference>
<comment type="catalytic activity">
    <reaction evidence="1">
        <text>S-ubiquitinyl-[E2 ubiquitin-conjugating enzyme]-L-cysteine + [acceptor protein]-L-lysine = [E2 ubiquitin-conjugating enzyme]-L-cysteine + N(6)-ubiquitinyl-[acceptor protein]-L-lysine.</text>
        <dbReference type="EC" id="2.3.2.27"/>
    </reaction>
</comment>
<organism evidence="3">
    <name type="scientific">Erythrolobus australicus</name>
    <dbReference type="NCBI Taxonomy" id="1077150"/>
    <lineage>
        <taxon>Eukaryota</taxon>
        <taxon>Rhodophyta</taxon>
        <taxon>Bangiophyceae</taxon>
        <taxon>Porphyridiales</taxon>
        <taxon>Porphyridiaceae</taxon>
        <taxon>Erythrolobus</taxon>
    </lineage>
</organism>
<dbReference type="InterPro" id="IPR011513">
    <property type="entry name" value="Nse1"/>
</dbReference>
<keyword evidence="1" id="KW-0227">DNA damage</keyword>
<accession>A0A7S1XJK6</accession>
<dbReference type="Pfam" id="PF07574">
    <property type="entry name" value="SMC_Nse1"/>
    <property type="match status" value="1"/>
</dbReference>
<comment type="subcellular location">
    <subcellularLocation>
        <location evidence="1">Nucleus</location>
    </subcellularLocation>
</comment>
<name>A0A7S1XJK6_9RHOD</name>
<comment type="similarity">
    <text evidence="1">Belongs to the NSE1 family.</text>
</comment>
<dbReference type="Gene3D" id="3.90.1150.220">
    <property type="match status" value="1"/>
</dbReference>
<keyword evidence="1" id="KW-0539">Nucleus</keyword>
<evidence type="ECO:0000256" key="2">
    <source>
        <dbReference type="SAM" id="MobiDB-lite"/>
    </source>
</evidence>
<keyword evidence="1" id="KW-0233">DNA recombination</keyword>